<reference evidence="3 4" key="2">
    <citation type="submission" date="2011-08" db="EMBL/GenBank/DDBJ databases">
        <title>The Genome Sequence of Eubacteriaceae bacterium CM5.</title>
        <authorList>
            <consortium name="The Broad Institute Genome Sequencing Platform"/>
            <person name="Earl A."/>
            <person name="Ward D."/>
            <person name="Feldgarden M."/>
            <person name="Gevers D."/>
            <person name="Sizova M."/>
            <person name="Hazen A."/>
            <person name="Epstein S."/>
            <person name="Young S.K."/>
            <person name="Zeng Q."/>
            <person name="Gargeya S."/>
            <person name="Fitzgerald M."/>
            <person name="Haas B."/>
            <person name="Abouelleil A."/>
            <person name="Alvarado L."/>
            <person name="Arachchi H.M."/>
            <person name="Berlin A."/>
            <person name="Brown A."/>
            <person name="Chapman S.B."/>
            <person name="Chen Z."/>
            <person name="Dunbar C."/>
            <person name="Freedman E."/>
            <person name="Gearin G."/>
            <person name="Gellesch M."/>
            <person name="Goldberg J."/>
            <person name="Griggs A."/>
            <person name="Gujja S."/>
            <person name="Heiman D."/>
            <person name="Howarth C."/>
            <person name="Larson L."/>
            <person name="Lui A."/>
            <person name="MacDonald P.J.P."/>
            <person name="Montmayeur A."/>
            <person name="Murphy C."/>
            <person name="Neiman D."/>
            <person name="Pearson M."/>
            <person name="Priest M."/>
            <person name="Roberts A."/>
            <person name="Saif S."/>
            <person name="Shea T."/>
            <person name="Shenoy N."/>
            <person name="Sisk P."/>
            <person name="Stolte C."/>
            <person name="Sykes S."/>
            <person name="Wortman J."/>
            <person name="Nusbaum C."/>
            <person name="Birren B."/>
        </authorList>
    </citation>
    <scope>NUCLEOTIDE SEQUENCE [LARGE SCALE GENOMIC DNA]</scope>
    <source>
        <strain evidence="3 4">CM5</strain>
    </source>
</reference>
<name>G9X0D2_9FIRM</name>
<dbReference type="AlphaFoldDB" id="G9X0D2"/>
<dbReference type="BioCyc" id="EBAC796937-HMP:GMGH-1876-MONOMER"/>
<evidence type="ECO:0000256" key="1">
    <source>
        <dbReference type="SAM" id="Coils"/>
    </source>
</evidence>
<dbReference type="EMBL" id="AFZE01000013">
    <property type="protein sequence ID" value="EHL15479.1"/>
    <property type="molecule type" value="Genomic_DNA"/>
</dbReference>
<proteinExistence type="predicted"/>
<comment type="caution">
    <text evidence="2">The sequence shown here is derived from an EMBL/GenBank/DDBJ whole genome shotgun (WGS) entry which is preliminary data.</text>
</comment>
<gene>
    <name evidence="3" type="ORF">HMPREF9628_01549</name>
    <name evidence="2" type="ORF">HMPREF9629_01868</name>
</gene>
<dbReference type="Proteomes" id="UP000006437">
    <property type="component" value="Unassembled WGS sequence"/>
</dbReference>
<keyword evidence="1" id="KW-0175">Coiled coil</keyword>
<accession>G9XCH2</accession>
<evidence type="ECO:0000313" key="4">
    <source>
        <dbReference type="Proteomes" id="UP000003379"/>
    </source>
</evidence>
<feature type="coiled-coil region" evidence="1">
    <location>
        <begin position="142"/>
        <end position="176"/>
    </location>
</feature>
<evidence type="ECO:0000313" key="2">
    <source>
        <dbReference type="EMBL" id="EHL15479.1"/>
    </source>
</evidence>
<sequence>MKGFKSQSDKLFEEILEKKIVPMLLEYKPFNDMIKYVRTSQMEDTIKSLREIMTTEKTQVLEANNIHKEKSRLVSNVLYLSNQLNNGNTKAEKELEDTRNKILEFNDEIEKRENSIKELLVLKEEQNLQLLRETLSCCYATIKNDEKELDTLLKNIEQLRKELENKRIKRDELQNRIDSTYGFIHGFMGAKETQKIDEHLL</sequence>
<dbReference type="STRING" id="796937.HMPREF9630_00653"/>
<evidence type="ECO:0000313" key="5">
    <source>
        <dbReference type="Proteomes" id="UP000006437"/>
    </source>
</evidence>
<accession>G9X0D2</accession>
<feature type="coiled-coil region" evidence="1">
    <location>
        <begin position="81"/>
        <end position="115"/>
    </location>
</feature>
<organism evidence="2 5">
    <name type="scientific">Peptoanaerobacter stomatis</name>
    <dbReference type="NCBI Taxonomy" id="796937"/>
    <lineage>
        <taxon>Bacteria</taxon>
        <taxon>Bacillati</taxon>
        <taxon>Bacillota</taxon>
        <taxon>Clostridia</taxon>
        <taxon>Peptostreptococcales</taxon>
        <taxon>Filifactoraceae</taxon>
        <taxon>Peptoanaerobacter</taxon>
    </lineage>
</organism>
<dbReference type="RefSeq" id="WP_009526097.1">
    <property type="nucleotide sequence ID" value="NZ_JBQMYE010000012.1"/>
</dbReference>
<dbReference type="Proteomes" id="UP000003379">
    <property type="component" value="Unassembled WGS sequence"/>
</dbReference>
<protein>
    <submittedName>
        <fullName evidence="2">Uncharacterized protein</fullName>
    </submittedName>
</protein>
<dbReference type="EMBL" id="AFZG01000022">
    <property type="protein sequence ID" value="EHL19365.1"/>
    <property type="molecule type" value="Genomic_DNA"/>
</dbReference>
<dbReference type="HOGENOM" id="CLU_095242_1_0_9"/>
<evidence type="ECO:0000313" key="3">
    <source>
        <dbReference type="EMBL" id="EHL19365.1"/>
    </source>
</evidence>
<reference evidence="2 5" key="1">
    <citation type="submission" date="2011-08" db="EMBL/GenBank/DDBJ databases">
        <title>The Genome Sequence of Eubacteriaceae bacterium ACC19a.</title>
        <authorList>
            <consortium name="The Broad Institute Genome Sequencing Platform"/>
            <person name="Earl A."/>
            <person name="Ward D."/>
            <person name="Feldgarden M."/>
            <person name="Gevers D."/>
            <person name="Sizova M."/>
            <person name="Hazen A."/>
            <person name="Epstein S."/>
            <person name="Young S.K."/>
            <person name="Zeng Q."/>
            <person name="Gargeya S."/>
            <person name="Fitzgerald M."/>
            <person name="Haas B."/>
            <person name="Abouelleil A."/>
            <person name="Alvarado L."/>
            <person name="Arachchi H.M."/>
            <person name="Berlin A."/>
            <person name="Brown A."/>
            <person name="Chapman S.B."/>
            <person name="Chen Z."/>
            <person name="Dunbar C."/>
            <person name="Freedman E."/>
            <person name="Gearin G."/>
            <person name="Gellesch M."/>
            <person name="Goldberg J."/>
            <person name="Griggs A."/>
            <person name="Gujja S."/>
            <person name="Heiman D."/>
            <person name="Howarth C."/>
            <person name="Larson L."/>
            <person name="Lui A."/>
            <person name="MacDonald P.J.P."/>
            <person name="Montmayeur A."/>
            <person name="Murphy C."/>
            <person name="Neiman D."/>
            <person name="Pearson M."/>
            <person name="Priest M."/>
            <person name="Roberts A."/>
            <person name="Saif S."/>
            <person name="Shea T."/>
            <person name="Shenoy N."/>
            <person name="Sisk P."/>
            <person name="Stolte C."/>
            <person name="Sykes S."/>
            <person name="Wortman J."/>
            <person name="Nusbaum C."/>
            <person name="Birren B."/>
        </authorList>
    </citation>
    <scope>NUCLEOTIDE SEQUENCE [LARGE SCALE GENOMIC DNA]</scope>
    <source>
        <strain evidence="2 5">ACC19a</strain>
    </source>
</reference>